<feature type="transmembrane region" description="Helical" evidence="1">
    <location>
        <begin position="6"/>
        <end position="26"/>
    </location>
</feature>
<dbReference type="EMBL" id="QXFH01000076">
    <property type="protein sequence ID" value="RIV31400.1"/>
    <property type="molecule type" value="Genomic_DNA"/>
</dbReference>
<keyword evidence="1" id="KW-1133">Transmembrane helix</keyword>
<feature type="transmembrane region" description="Helical" evidence="1">
    <location>
        <begin position="38"/>
        <end position="60"/>
    </location>
</feature>
<evidence type="ECO:0000313" key="3">
    <source>
        <dbReference type="Proteomes" id="UP000266067"/>
    </source>
</evidence>
<keyword evidence="1" id="KW-0472">Membrane</keyword>
<dbReference type="AlphaFoldDB" id="A0A3A1NA79"/>
<keyword evidence="3" id="KW-1185">Reference proteome</keyword>
<keyword evidence="1" id="KW-0812">Transmembrane</keyword>
<evidence type="ECO:0000313" key="2">
    <source>
        <dbReference type="EMBL" id="RIV31400.1"/>
    </source>
</evidence>
<dbReference type="RefSeq" id="WP_119608625.1">
    <property type="nucleotide sequence ID" value="NZ_QXFH01000076.1"/>
</dbReference>
<name>A0A3A1NA79_9FLAO</name>
<protein>
    <submittedName>
        <fullName evidence="2">Uncharacterized protein</fullName>
    </submittedName>
</protein>
<sequence length="62" mass="7386">MFSTGQIIFAALFFIAFVVIISFSYRKDKKLHKKNYKGVIWILISFITFIIILFLIKHFLKN</sequence>
<accession>A0A3A1NA79</accession>
<proteinExistence type="predicted"/>
<dbReference type="Proteomes" id="UP000266067">
    <property type="component" value="Unassembled WGS sequence"/>
</dbReference>
<comment type="caution">
    <text evidence="2">The sequence shown here is derived from an EMBL/GenBank/DDBJ whole genome shotgun (WGS) entry which is preliminary data.</text>
</comment>
<evidence type="ECO:0000256" key="1">
    <source>
        <dbReference type="SAM" id="Phobius"/>
    </source>
</evidence>
<reference evidence="2 3" key="1">
    <citation type="submission" date="2018-08" db="EMBL/GenBank/DDBJ databases">
        <title>Proposal of Muricauda 72 sp.nov. and Muricauda NH166 sp.nov., isolated from seawater.</title>
        <authorList>
            <person name="Cheng H."/>
            <person name="Wu Y.-H."/>
            <person name="Guo L.-L."/>
            <person name="Xu X.-W."/>
        </authorList>
    </citation>
    <scope>NUCLEOTIDE SEQUENCE [LARGE SCALE GENOMIC DNA]</scope>
    <source>
        <strain evidence="2 3">KCTC 22173</strain>
    </source>
</reference>
<organism evidence="2 3">
    <name type="scientific">Flagellimonas lutimaris</name>
    <dbReference type="NCBI Taxonomy" id="475082"/>
    <lineage>
        <taxon>Bacteria</taxon>
        <taxon>Pseudomonadati</taxon>
        <taxon>Bacteroidota</taxon>
        <taxon>Flavobacteriia</taxon>
        <taxon>Flavobacteriales</taxon>
        <taxon>Flavobacteriaceae</taxon>
        <taxon>Flagellimonas</taxon>
    </lineage>
</organism>
<gene>
    <name evidence="2" type="ORF">D2V08_13160</name>
</gene>